<sequence length="90" mass="9794">MLTSEPVESFALGAGELHLLARGNVVLWVGSSEDLVLDPSSRARFRLALDCADRAFRVRDAIQQSERATIAWDLEIAQAMPTSPVLRSAA</sequence>
<reference evidence="1 2" key="1">
    <citation type="journal article" date="2016" name="Int. J. Syst. Evol. Microbiol.">
        <title>Arsenicitalea aurantiaca gen. nov., sp. nov., a new member of the family Hyphomicrobiaceae, isolated from high-arsenic sediment.</title>
        <authorList>
            <person name="Mu Y."/>
            <person name="Zhou L."/>
            <person name="Zeng X.C."/>
            <person name="Liu L."/>
            <person name="Pan Y."/>
            <person name="Chen X."/>
            <person name="Wang J."/>
            <person name="Li S."/>
            <person name="Li W.J."/>
            <person name="Wang Y."/>
        </authorList>
    </citation>
    <scope>NUCLEOTIDE SEQUENCE [LARGE SCALE GENOMIC DNA]</scope>
    <source>
        <strain evidence="1 2">42-50</strain>
    </source>
</reference>
<accession>A0A433X5W4</accession>
<comment type="caution">
    <text evidence="1">The sequence shown here is derived from an EMBL/GenBank/DDBJ whole genome shotgun (WGS) entry which is preliminary data.</text>
</comment>
<evidence type="ECO:0000313" key="1">
    <source>
        <dbReference type="EMBL" id="RUT29438.1"/>
    </source>
</evidence>
<protein>
    <submittedName>
        <fullName evidence="1">Uncharacterized protein</fullName>
    </submittedName>
</protein>
<dbReference type="AlphaFoldDB" id="A0A433X5W4"/>
<dbReference type="RefSeq" id="WP_127189427.1">
    <property type="nucleotide sequence ID" value="NZ_RZNJ01000005.1"/>
</dbReference>
<organism evidence="1 2">
    <name type="scientific">Arsenicitalea aurantiaca</name>
    <dbReference type="NCBI Taxonomy" id="1783274"/>
    <lineage>
        <taxon>Bacteria</taxon>
        <taxon>Pseudomonadati</taxon>
        <taxon>Pseudomonadota</taxon>
        <taxon>Alphaproteobacteria</taxon>
        <taxon>Hyphomicrobiales</taxon>
        <taxon>Devosiaceae</taxon>
        <taxon>Arsenicitalea</taxon>
    </lineage>
</organism>
<dbReference type="OrthoDB" id="7948219at2"/>
<dbReference type="Proteomes" id="UP000281547">
    <property type="component" value="Unassembled WGS sequence"/>
</dbReference>
<proteinExistence type="predicted"/>
<keyword evidence="2" id="KW-1185">Reference proteome</keyword>
<dbReference type="EMBL" id="RZNJ01000005">
    <property type="protein sequence ID" value="RUT29438.1"/>
    <property type="molecule type" value="Genomic_DNA"/>
</dbReference>
<evidence type="ECO:0000313" key="2">
    <source>
        <dbReference type="Proteomes" id="UP000281547"/>
    </source>
</evidence>
<gene>
    <name evidence="1" type="ORF">EMQ25_15095</name>
</gene>
<name>A0A433X5W4_9HYPH</name>